<protein>
    <submittedName>
        <fullName evidence="1">Uncharacterized protein</fullName>
    </submittedName>
</protein>
<organism evidence="1 2">
    <name type="scientific">Pseudoneurospora amorphoporcata</name>
    <dbReference type="NCBI Taxonomy" id="241081"/>
    <lineage>
        <taxon>Eukaryota</taxon>
        <taxon>Fungi</taxon>
        <taxon>Dikarya</taxon>
        <taxon>Ascomycota</taxon>
        <taxon>Pezizomycotina</taxon>
        <taxon>Sordariomycetes</taxon>
        <taxon>Sordariomycetidae</taxon>
        <taxon>Sordariales</taxon>
        <taxon>Sordariaceae</taxon>
        <taxon>Pseudoneurospora</taxon>
    </lineage>
</organism>
<evidence type="ECO:0000313" key="2">
    <source>
        <dbReference type="Proteomes" id="UP001303222"/>
    </source>
</evidence>
<keyword evidence="2" id="KW-1185">Reference proteome</keyword>
<name>A0AAN6SA41_9PEZI</name>
<reference evidence="1" key="2">
    <citation type="submission" date="2023-06" db="EMBL/GenBank/DDBJ databases">
        <authorList>
            <consortium name="Lawrence Berkeley National Laboratory"/>
            <person name="Mondo S.J."/>
            <person name="Hensen N."/>
            <person name="Bonometti L."/>
            <person name="Westerberg I."/>
            <person name="Brannstrom I.O."/>
            <person name="Guillou S."/>
            <person name="Cros-Aarteil S."/>
            <person name="Calhoun S."/>
            <person name="Haridas S."/>
            <person name="Kuo A."/>
            <person name="Pangilinan J."/>
            <person name="Riley R."/>
            <person name="Labutti K."/>
            <person name="Andreopoulos B."/>
            <person name="Lipzen A."/>
            <person name="Chen C."/>
            <person name="Yanf M."/>
            <person name="Daum C."/>
            <person name="Ng V."/>
            <person name="Clum A."/>
            <person name="Steindorff A."/>
            <person name="Ohm R."/>
            <person name="Martin F."/>
            <person name="Silar P."/>
            <person name="Natvig D."/>
            <person name="Lalanne C."/>
            <person name="Gautier V."/>
            <person name="Ament-Velasquez S.L."/>
            <person name="Kruys A."/>
            <person name="Hutchinson M.I."/>
            <person name="Powell A.J."/>
            <person name="Barry K."/>
            <person name="Miller A.N."/>
            <person name="Grigoriev I.V."/>
            <person name="Debuchy R."/>
            <person name="Gladieux P."/>
            <person name="Thoren M.H."/>
            <person name="Johannesson H."/>
        </authorList>
    </citation>
    <scope>NUCLEOTIDE SEQUENCE</scope>
    <source>
        <strain evidence="1">CBS 626.80</strain>
    </source>
</reference>
<accession>A0AAN6SA41</accession>
<dbReference type="Proteomes" id="UP001303222">
    <property type="component" value="Unassembled WGS sequence"/>
</dbReference>
<sequence>MHPSELLYRDRALFTFTERPPHSTKQSRWYCGVSYHPSDGHSPDLHNPFHPEHQWIIYEYIPVTDQTFQSQPAQPAQPPTSFAVFIYQAFLDPNIPDPGTRRLRVLPDWSGVTTQIIRDNWQASFHLLCHIGDEMWIWIRDKLIDDFLTGRSIEAEDGVVKDGQDFVKIVLAEWMRDDEIISDGEWWEGEHFYYKSFREVEGFEVSGDEGGRVLVMRLGRGVVRGL</sequence>
<dbReference type="EMBL" id="MU859600">
    <property type="protein sequence ID" value="KAK3946652.1"/>
    <property type="molecule type" value="Genomic_DNA"/>
</dbReference>
<gene>
    <name evidence="1" type="ORF">QBC32DRAFT_225718</name>
</gene>
<proteinExistence type="predicted"/>
<dbReference type="AlphaFoldDB" id="A0AAN6SA41"/>
<evidence type="ECO:0000313" key="1">
    <source>
        <dbReference type="EMBL" id="KAK3946652.1"/>
    </source>
</evidence>
<comment type="caution">
    <text evidence="1">The sequence shown here is derived from an EMBL/GenBank/DDBJ whole genome shotgun (WGS) entry which is preliminary data.</text>
</comment>
<reference evidence="1" key="1">
    <citation type="journal article" date="2023" name="Mol. Phylogenet. Evol.">
        <title>Genome-scale phylogeny and comparative genomics of the fungal order Sordariales.</title>
        <authorList>
            <person name="Hensen N."/>
            <person name="Bonometti L."/>
            <person name="Westerberg I."/>
            <person name="Brannstrom I.O."/>
            <person name="Guillou S."/>
            <person name="Cros-Aarteil S."/>
            <person name="Calhoun S."/>
            <person name="Haridas S."/>
            <person name="Kuo A."/>
            <person name="Mondo S."/>
            <person name="Pangilinan J."/>
            <person name="Riley R."/>
            <person name="LaButti K."/>
            <person name="Andreopoulos B."/>
            <person name="Lipzen A."/>
            <person name="Chen C."/>
            <person name="Yan M."/>
            <person name="Daum C."/>
            <person name="Ng V."/>
            <person name="Clum A."/>
            <person name="Steindorff A."/>
            <person name="Ohm R.A."/>
            <person name="Martin F."/>
            <person name="Silar P."/>
            <person name="Natvig D.O."/>
            <person name="Lalanne C."/>
            <person name="Gautier V."/>
            <person name="Ament-Velasquez S.L."/>
            <person name="Kruys A."/>
            <person name="Hutchinson M.I."/>
            <person name="Powell A.J."/>
            <person name="Barry K."/>
            <person name="Miller A.N."/>
            <person name="Grigoriev I.V."/>
            <person name="Debuchy R."/>
            <person name="Gladieux P."/>
            <person name="Hiltunen Thoren M."/>
            <person name="Johannesson H."/>
        </authorList>
    </citation>
    <scope>NUCLEOTIDE SEQUENCE</scope>
    <source>
        <strain evidence="1">CBS 626.80</strain>
    </source>
</reference>